<feature type="transmembrane region" description="Helical" evidence="1">
    <location>
        <begin position="198"/>
        <end position="216"/>
    </location>
</feature>
<evidence type="ECO:0000313" key="2">
    <source>
        <dbReference type="EMBL" id="NOK11006.1"/>
    </source>
</evidence>
<feature type="transmembrane region" description="Helical" evidence="1">
    <location>
        <begin position="128"/>
        <end position="151"/>
    </location>
</feature>
<evidence type="ECO:0000313" key="3">
    <source>
        <dbReference type="Proteomes" id="UP000528460"/>
    </source>
</evidence>
<sequence length="357" mass="37152">MSCPHCGQPLPDGLSSRTCPHCGGDVNAPGSPVMDEVADKAQKAADSAGRAVQDVLDDPRLRERLPGGSLPLLGSGLVAAAVVVPVLPFFDGGLGLPWAALMLVGSGMLGAREWVAAGRRLPPALAPAATWAAHPAFLPMFTALTVTQAFLSLGLGVAPLLWVLAAVVLGFVQWRAFKASSLAEPSLPRRPSDVRLKRWVFAGVAACALGLLLPWSSAWTGSLVPTAHLQRERTITLDDNFGQEIEDHDTWRFNTLVFPSSVPGAGTGRGRLGATGVVLGLLALGVLGSVRRAREALPPVVPVVLAGLITVWALTGLSSRPGPWLFLLGILAVDVAVAREWQGPRSAVPPGQPPASA</sequence>
<gene>
    <name evidence="2" type="ORF">HNS30_18360</name>
</gene>
<organism evidence="2 3">
    <name type="scientific">Corallococcus exercitus</name>
    <dbReference type="NCBI Taxonomy" id="2316736"/>
    <lineage>
        <taxon>Bacteria</taxon>
        <taxon>Pseudomonadati</taxon>
        <taxon>Myxococcota</taxon>
        <taxon>Myxococcia</taxon>
        <taxon>Myxococcales</taxon>
        <taxon>Cystobacterineae</taxon>
        <taxon>Myxococcaceae</taxon>
        <taxon>Corallococcus</taxon>
    </lineage>
</organism>
<name>A0A7Y4NEZ9_9BACT</name>
<feature type="transmembrane region" description="Helical" evidence="1">
    <location>
        <begin position="157"/>
        <end position="177"/>
    </location>
</feature>
<feature type="transmembrane region" description="Helical" evidence="1">
    <location>
        <begin position="297"/>
        <end position="315"/>
    </location>
</feature>
<feature type="transmembrane region" description="Helical" evidence="1">
    <location>
        <begin position="96"/>
        <end position="116"/>
    </location>
</feature>
<keyword evidence="1" id="KW-1133">Transmembrane helix</keyword>
<dbReference type="Proteomes" id="UP000528460">
    <property type="component" value="Unassembled WGS sequence"/>
</dbReference>
<evidence type="ECO:0000256" key="1">
    <source>
        <dbReference type="SAM" id="Phobius"/>
    </source>
</evidence>
<reference evidence="2 3" key="1">
    <citation type="submission" date="2020-05" db="EMBL/GenBank/DDBJ databases">
        <authorList>
            <person name="Whitworth D."/>
        </authorList>
    </citation>
    <scope>NUCLEOTIDE SEQUENCE [LARGE SCALE GENOMIC DNA]</scope>
    <source>
        <strain evidence="2 3">CA046A</strain>
    </source>
</reference>
<comment type="caution">
    <text evidence="2">The sequence shown here is derived from an EMBL/GenBank/DDBJ whole genome shotgun (WGS) entry which is preliminary data.</text>
</comment>
<dbReference type="RefSeq" id="WP_171416025.1">
    <property type="nucleotide sequence ID" value="NZ_JABFJW010000134.1"/>
</dbReference>
<keyword evidence="1" id="KW-0472">Membrane</keyword>
<protein>
    <submittedName>
        <fullName evidence="2">Zinc ribbon domain-containing protein</fullName>
    </submittedName>
</protein>
<proteinExistence type="predicted"/>
<feature type="transmembrane region" description="Helical" evidence="1">
    <location>
        <begin position="70"/>
        <end position="90"/>
    </location>
</feature>
<accession>A0A7Y4NEZ9</accession>
<feature type="transmembrane region" description="Helical" evidence="1">
    <location>
        <begin position="272"/>
        <end position="290"/>
    </location>
</feature>
<dbReference type="EMBL" id="JABFJW010000134">
    <property type="protein sequence ID" value="NOK11006.1"/>
    <property type="molecule type" value="Genomic_DNA"/>
</dbReference>
<dbReference type="AlphaFoldDB" id="A0A7Y4NEZ9"/>
<keyword evidence="1" id="KW-0812">Transmembrane</keyword>